<protein>
    <submittedName>
        <fullName evidence="2">Helix-turn-helix domain-containing protein</fullName>
    </submittedName>
</protein>
<evidence type="ECO:0000313" key="3">
    <source>
        <dbReference type="EMBL" id="QQZ50339.1"/>
    </source>
</evidence>
<dbReference type="Proteomes" id="UP000622580">
    <property type="component" value="Unassembled WGS sequence"/>
</dbReference>
<gene>
    <name evidence="3" type="ORF">JKL49_01000</name>
    <name evidence="2" type="ORF">JKL49_20805</name>
</gene>
<dbReference type="AlphaFoldDB" id="A0A941HXB0"/>
<reference evidence="2" key="2">
    <citation type="submission" date="2021-04" db="EMBL/GenBank/DDBJ databases">
        <title>Draft genome assembly of strain Phenylobacterium sp. 20VBR1 using MiniION and Illumina platforms.</title>
        <authorList>
            <person name="Thomas F.A."/>
            <person name="Krishnan K.P."/>
            <person name="Sinha R.K."/>
        </authorList>
    </citation>
    <scope>NUCLEOTIDE SEQUENCE</scope>
    <source>
        <strain evidence="2">20VBR1</strain>
    </source>
</reference>
<evidence type="ECO:0000313" key="4">
    <source>
        <dbReference type="Proteomes" id="UP000622580"/>
    </source>
</evidence>
<sequence length="54" mass="6217">MTIKEVSEYLKLAEKTAYRLAAEGKIPGFKVGASWRFRKSEIDRWITAQERGEA</sequence>
<organism evidence="2 4">
    <name type="scientific">Phenylobacterium glaciei</name>
    <dbReference type="NCBI Taxonomy" id="2803784"/>
    <lineage>
        <taxon>Bacteria</taxon>
        <taxon>Pseudomonadati</taxon>
        <taxon>Pseudomonadota</taxon>
        <taxon>Alphaproteobacteria</taxon>
        <taxon>Caulobacterales</taxon>
        <taxon>Caulobacteraceae</taxon>
        <taxon>Phenylobacterium</taxon>
    </lineage>
</organism>
<dbReference type="InterPro" id="IPR041657">
    <property type="entry name" value="HTH_17"/>
</dbReference>
<dbReference type="SUPFAM" id="SSF46955">
    <property type="entry name" value="Putative DNA-binding domain"/>
    <property type="match status" value="1"/>
</dbReference>
<dbReference type="EMBL" id="CP068570">
    <property type="protein sequence ID" value="QQZ50339.1"/>
    <property type="molecule type" value="Genomic_DNA"/>
</dbReference>
<evidence type="ECO:0000313" key="2">
    <source>
        <dbReference type="EMBL" id="MBR7621844.1"/>
    </source>
</evidence>
<dbReference type="NCBIfam" id="TIGR01764">
    <property type="entry name" value="excise"/>
    <property type="match status" value="1"/>
</dbReference>
<dbReference type="GO" id="GO:0003677">
    <property type="term" value="F:DNA binding"/>
    <property type="evidence" value="ECO:0007669"/>
    <property type="project" value="InterPro"/>
</dbReference>
<dbReference type="Pfam" id="PF12728">
    <property type="entry name" value="HTH_17"/>
    <property type="match status" value="1"/>
</dbReference>
<feature type="domain" description="Helix-turn-helix" evidence="1">
    <location>
        <begin position="1"/>
        <end position="49"/>
    </location>
</feature>
<proteinExistence type="predicted"/>
<reference evidence="3" key="1">
    <citation type="submission" date="2021-01" db="EMBL/GenBank/DDBJ databases">
        <title>Genome sequence of Phenylobacterium sp. 20VBR1 isolated from a valley glaceir, Ny-Alesund, Svalbard.</title>
        <authorList>
            <person name="Thomas F.A."/>
            <person name="Krishnan K.P."/>
            <person name="Sinha R.K."/>
        </authorList>
    </citation>
    <scope>NUCLEOTIDE SEQUENCE</scope>
    <source>
        <strain evidence="3">20VBR1</strain>
    </source>
</reference>
<name>A0A941HXB0_9CAUL</name>
<dbReference type="InterPro" id="IPR010093">
    <property type="entry name" value="SinI_DNA-bd"/>
</dbReference>
<keyword evidence="4" id="KW-1185">Reference proteome</keyword>
<accession>A0A941HXB0</accession>
<dbReference type="InterPro" id="IPR009061">
    <property type="entry name" value="DNA-bd_dom_put_sf"/>
</dbReference>
<dbReference type="EMBL" id="JAGSGD010000003">
    <property type="protein sequence ID" value="MBR7621844.1"/>
    <property type="molecule type" value="Genomic_DNA"/>
</dbReference>
<evidence type="ECO:0000259" key="1">
    <source>
        <dbReference type="Pfam" id="PF12728"/>
    </source>
</evidence>